<protein>
    <submittedName>
        <fullName evidence="2">PD-(D/E)XK nuclease superfamily protein</fullName>
    </submittedName>
</protein>
<dbReference type="AlphaFoldDB" id="A0A450TWB6"/>
<dbReference type="SUPFAM" id="SSF52540">
    <property type="entry name" value="P-loop containing nucleoside triphosphate hydrolases"/>
    <property type="match status" value="1"/>
</dbReference>
<evidence type="ECO:0000313" key="2">
    <source>
        <dbReference type="EMBL" id="VFJ73198.1"/>
    </source>
</evidence>
<dbReference type="EMBL" id="CAADFA010000709">
    <property type="protein sequence ID" value="VFJ73198.1"/>
    <property type="molecule type" value="Genomic_DNA"/>
</dbReference>
<reference evidence="2" key="1">
    <citation type="submission" date="2019-02" db="EMBL/GenBank/DDBJ databases">
        <authorList>
            <person name="Gruber-Vodicka R. H."/>
            <person name="Seah K. B. B."/>
        </authorList>
    </citation>
    <scope>NUCLEOTIDE SEQUENCE</scope>
    <source>
        <strain evidence="3">BECK_BZ163</strain>
        <strain evidence="4">BECK_BZ164</strain>
        <strain evidence="2">BECK_BZ165</strain>
    </source>
</reference>
<evidence type="ECO:0000313" key="4">
    <source>
        <dbReference type="EMBL" id="VFK20570.1"/>
    </source>
</evidence>
<organism evidence="2">
    <name type="scientific">Candidatus Kentrum sp. FM</name>
    <dbReference type="NCBI Taxonomy" id="2126340"/>
    <lineage>
        <taxon>Bacteria</taxon>
        <taxon>Pseudomonadati</taxon>
        <taxon>Pseudomonadota</taxon>
        <taxon>Gammaproteobacteria</taxon>
        <taxon>Candidatus Kentrum</taxon>
    </lineage>
</organism>
<dbReference type="Pfam" id="PF08011">
    <property type="entry name" value="PDDEXK_9"/>
    <property type="match status" value="1"/>
</dbReference>
<feature type="domain" description="AAA-ATPase-like" evidence="1">
    <location>
        <begin position="37"/>
        <end position="234"/>
    </location>
</feature>
<name>A0A450TWB6_9GAMM</name>
<accession>A0A450TWB6</accession>
<dbReference type="PANTHER" id="PTHR34825:SF1">
    <property type="entry name" value="AAA-ATPASE-LIKE DOMAIN-CONTAINING PROTEIN"/>
    <property type="match status" value="1"/>
</dbReference>
<evidence type="ECO:0000313" key="3">
    <source>
        <dbReference type="EMBL" id="VFJ73408.1"/>
    </source>
</evidence>
<evidence type="ECO:0000259" key="1">
    <source>
        <dbReference type="Pfam" id="PF09820"/>
    </source>
</evidence>
<dbReference type="InterPro" id="IPR018631">
    <property type="entry name" value="AAA-ATPase-like_dom"/>
</dbReference>
<gene>
    <name evidence="3" type="ORF">BECKFM1743A_GA0114220_107151</name>
    <name evidence="4" type="ORF">BECKFM1743B_GA0114221_107071</name>
    <name evidence="2" type="ORF">BECKFM1743C_GA0114222_107091</name>
</gene>
<dbReference type="EMBL" id="CAADFL010000707">
    <property type="protein sequence ID" value="VFK20570.1"/>
    <property type="molecule type" value="Genomic_DNA"/>
</dbReference>
<sequence length="611" mass="68377">MSSVVKNLSSLSVDLSSGFGRFTPGKQSPMQTPKKLPIGIQGFETLRQGGYVYVDKTRSIHRLITDNVALFLSRPRRFGKSLLVSTLAAIFQGRRTLFDGLWIADSDYDWPVHPVIHLDMSRVNSGTLGQFQSALVRQLTQVASQHGLEPGRFGNVPDRATPMLGDLIRRLAEKKGKVVVLVDEYDKPILDNMADVPKAIGIRDRLRDFYAILDARDENLRFVLLTGVTRFSMVPVSAGLNRPNDITYDRAYGSILGFTQGELESVFADHLEIIARQEGMERSELLGRVRDWYGGYRFHPAAERVYNPISCLTYLEKREFGSWWFETGSPTFVVELIRKSAFPVPDLEGKRVSEDAFSCFQVDRPEPVPLLQQTGYLTITGHDPEAGLYTLDYPNREIREAFLTHLAETFSGHGCGDVTVHIWRLQKALAVDDPDGFFEILADICACIPRDMGLSAPRHAATGTSVSQQKIPEGIYRARHYRSLLYLVFRLMGLHVGTQVRTATGCIDATVELDAGIWILAFELDGNAEAALARIKEEDYAGRYRAAGKPVHLVGVNFDLQKRTIGDWQMEPPGFGKTANDRTGGSRPWYGDKLHPVAWKTIVDRVLGRKS</sequence>
<dbReference type="Pfam" id="PF09820">
    <property type="entry name" value="AAA-ATPase_like"/>
    <property type="match status" value="1"/>
</dbReference>
<dbReference type="InterPro" id="IPR012547">
    <property type="entry name" value="PDDEXK_9"/>
</dbReference>
<dbReference type="InterPro" id="IPR027417">
    <property type="entry name" value="P-loop_NTPase"/>
</dbReference>
<dbReference type="PANTHER" id="PTHR34825">
    <property type="entry name" value="CONSERVED PROTEIN, WITH A WEAK D-GALACTARATE DEHYDRATASE/ALTRONATE HYDROLASE DOMAIN"/>
    <property type="match status" value="1"/>
</dbReference>
<proteinExistence type="predicted"/>
<dbReference type="EMBL" id="CAADEZ010000715">
    <property type="protein sequence ID" value="VFJ73408.1"/>
    <property type="molecule type" value="Genomic_DNA"/>
</dbReference>